<keyword evidence="2" id="KW-1185">Reference proteome</keyword>
<evidence type="ECO:0000313" key="2">
    <source>
        <dbReference type="Proteomes" id="UP000594034"/>
    </source>
</evidence>
<name>A0A5J6X116_9GAMM</name>
<sequence length="154" mass="15829">MSITALLPLASLALKLGGTLLSSHTESPKAAPRSESNERALAPTLQGLFRRLGASNPNDEGQQGAIEQFMTQLMAGLKNLAPEQSLQGAVGTLQQQLASGSAGAEGEALQQAYTSLKSQLNLSPADLGAFLDTFATTLPRGRGEGVGGLLATRA</sequence>
<dbReference type="KEGG" id="asim:FE240_17205"/>
<dbReference type="EMBL" id="CP040449">
    <property type="protein sequence ID" value="QFI56264.1"/>
    <property type="molecule type" value="Genomic_DNA"/>
</dbReference>
<organism evidence="1 2">
    <name type="scientific">Aeromonas simiae</name>
    <dbReference type="NCBI Taxonomy" id="218936"/>
    <lineage>
        <taxon>Bacteria</taxon>
        <taxon>Pseudomonadati</taxon>
        <taxon>Pseudomonadota</taxon>
        <taxon>Gammaproteobacteria</taxon>
        <taxon>Aeromonadales</taxon>
        <taxon>Aeromonadaceae</taxon>
        <taxon>Aeromonas</taxon>
    </lineage>
</organism>
<dbReference type="RefSeq" id="WP_193002677.1">
    <property type="nucleotide sequence ID" value="NZ_CP040449.1"/>
</dbReference>
<evidence type="ECO:0000313" key="1">
    <source>
        <dbReference type="EMBL" id="QFI56264.1"/>
    </source>
</evidence>
<accession>A0A5J6X116</accession>
<dbReference type="AlphaFoldDB" id="A0A5J6X116"/>
<dbReference type="Proteomes" id="UP000594034">
    <property type="component" value="Chromosome"/>
</dbReference>
<protein>
    <submittedName>
        <fullName evidence="1">Uncharacterized protein</fullName>
    </submittedName>
</protein>
<proteinExistence type="predicted"/>
<reference evidence="1 2" key="1">
    <citation type="submission" date="2019-05" db="EMBL/GenBank/DDBJ databases">
        <title>OXA-830, a novel chromosomally encoded expanded-spectrum class D beta-lactamase in Aeromonas simiae.</title>
        <authorList>
            <person name="Zhou W."/>
            <person name="Chen Q."/>
        </authorList>
    </citation>
    <scope>NUCLEOTIDE SEQUENCE [LARGE SCALE GENOMIC DNA]</scope>
    <source>
        <strain evidence="1 2">A6</strain>
    </source>
</reference>
<gene>
    <name evidence="1" type="ORF">FE240_17205</name>
</gene>